<reference evidence="7" key="3">
    <citation type="submission" date="2025-09" db="UniProtKB">
        <authorList>
            <consortium name="Ensembl"/>
        </authorList>
    </citation>
    <scope>IDENTIFICATION</scope>
</reference>
<feature type="transmembrane region" description="Helical" evidence="5">
    <location>
        <begin position="80"/>
        <end position="106"/>
    </location>
</feature>
<reference evidence="7" key="2">
    <citation type="submission" date="2025-08" db="UniProtKB">
        <authorList>
            <consortium name="Ensembl"/>
        </authorList>
    </citation>
    <scope>IDENTIFICATION</scope>
</reference>
<organism evidence="7 8">
    <name type="scientific">Monodelphis domestica</name>
    <name type="common">Gray short-tailed opossum</name>
    <dbReference type="NCBI Taxonomy" id="13616"/>
    <lineage>
        <taxon>Eukaryota</taxon>
        <taxon>Metazoa</taxon>
        <taxon>Chordata</taxon>
        <taxon>Craniata</taxon>
        <taxon>Vertebrata</taxon>
        <taxon>Euteleostomi</taxon>
        <taxon>Mammalia</taxon>
        <taxon>Metatheria</taxon>
        <taxon>Didelphimorphia</taxon>
        <taxon>Didelphidae</taxon>
        <taxon>Monodelphis</taxon>
    </lineage>
</organism>
<dbReference type="PANTHER" id="PTHR22950">
    <property type="entry name" value="AMINO ACID TRANSPORTER"/>
    <property type="match status" value="1"/>
</dbReference>
<name>F6RK84_MONDO</name>
<feature type="transmembrane region" description="Helical" evidence="5">
    <location>
        <begin position="278"/>
        <end position="303"/>
    </location>
</feature>
<evidence type="ECO:0000256" key="5">
    <source>
        <dbReference type="SAM" id="Phobius"/>
    </source>
</evidence>
<keyword evidence="8" id="KW-1185">Reference proteome</keyword>
<feature type="domain" description="Amino acid transporter transmembrane" evidence="6">
    <location>
        <begin position="49"/>
        <end position="438"/>
    </location>
</feature>
<evidence type="ECO:0000313" key="8">
    <source>
        <dbReference type="Proteomes" id="UP000002280"/>
    </source>
</evidence>
<feature type="transmembrane region" description="Helical" evidence="5">
    <location>
        <begin position="386"/>
        <end position="410"/>
    </location>
</feature>
<dbReference type="Ensembl" id="ENSMODT00000039832.3">
    <property type="protein sequence ID" value="ENSMODP00000038232.2"/>
    <property type="gene ID" value="ENSMODG00000025456.3"/>
</dbReference>
<feature type="transmembrane region" description="Helical" evidence="5">
    <location>
        <begin position="56"/>
        <end position="74"/>
    </location>
</feature>
<keyword evidence="3 5" id="KW-1133">Transmembrane helix</keyword>
<evidence type="ECO:0000259" key="6">
    <source>
        <dbReference type="Pfam" id="PF01490"/>
    </source>
</evidence>
<dbReference type="RefSeq" id="XP_007503940.1">
    <property type="nucleotide sequence ID" value="XM_007503878.3"/>
</dbReference>
<sequence length="449" mass="50715">MSEQELQERKASEQMEEVKEEKAAHWELKMSIMKESLGINNSGQVPTEETSFHMSVFNLINSTMGSGILGLAFVMANTGILFFIILLTLMALMTTYSIYLMLLSGVRTGFMNYEEVGEKLFGLKGKYLVFLTIFMQNLGGILSYLFIIKEEAPSIIKALLGKEETFSAWYLDGRLIIIFITIILIFPLCLMKTLGYLGYTSSMSVACMMFFLIVVIVKKFQISCSFPGKGLSSCQAKLFVLNKRSIYALPTTAFAFVCHQAIYPIYSELERTSMERMMLVTYISLGIVFFIYLASALFGYLTFYEHVHSSLLHTYYSNDLTILLVRVAVVLAIIFTIPMLYITSRKSLNQMIEDTEFSFPKRILIAAVTLSLCVLLVILIPSLKDIFGMLGATTSNMMIFIIPSILFFKVATPKNDKYNRKCVVVFLILGIVFSLLTIPLVIYDWATST</sequence>
<feature type="transmembrane region" description="Helical" evidence="5">
    <location>
        <begin position="196"/>
        <end position="217"/>
    </location>
</feature>
<comment type="subcellular location">
    <subcellularLocation>
        <location evidence="1">Membrane</location>
        <topology evidence="1">Multi-pass membrane protein</topology>
    </subcellularLocation>
</comment>
<dbReference type="GO" id="GO:0003333">
    <property type="term" value="P:amino acid transmembrane transport"/>
    <property type="evidence" value="ECO:0000318"/>
    <property type="project" value="GO_Central"/>
</dbReference>
<dbReference type="InParanoid" id="F6RK84"/>
<evidence type="ECO:0000313" key="7">
    <source>
        <dbReference type="Ensembl" id="ENSMODP00000038232.2"/>
    </source>
</evidence>
<keyword evidence="2 5" id="KW-0812">Transmembrane</keyword>
<dbReference type="OMA" id="CTIGLAG"/>
<dbReference type="eggNOG" id="KOG1305">
    <property type="taxonomic scope" value="Eukaryota"/>
</dbReference>
<dbReference type="Proteomes" id="UP000002280">
    <property type="component" value="Chromosome 8"/>
</dbReference>
<feature type="transmembrane region" description="Helical" evidence="5">
    <location>
        <begin position="363"/>
        <end position="380"/>
    </location>
</feature>
<dbReference type="Bgee" id="ENSMODG00000025456">
    <property type="expression patterns" value="Expressed in spermatocyte and 2 other cell types or tissues"/>
</dbReference>
<evidence type="ECO:0000256" key="2">
    <source>
        <dbReference type="ARBA" id="ARBA00022692"/>
    </source>
</evidence>
<dbReference type="GO" id="GO:0005886">
    <property type="term" value="C:plasma membrane"/>
    <property type="evidence" value="ECO:0000318"/>
    <property type="project" value="GO_Central"/>
</dbReference>
<evidence type="ECO:0000256" key="3">
    <source>
        <dbReference type="ARBA" id="ARBA00022989"/>
    </source>
</evidence>
<dbReference type="PANTHER" id="PTHR22950:SF184">
    <property type="entry name" value="SODIUM-COUPLED NEUTRAL AMINO ACID SYMPORTER 1"/>
    <property type="match status" value="1"/>
</dbReference>
<dbReference type="Pfam" id="PF01490">
    <property type="entry name" value="Aa_trans"/>
    <property type="match status" value="1"/>
</dbReference>
<dbReference type="GO" id="GO:0015186">
    <property type="term" value="F:L-glutamine transmembrane transporter activity"/>
    <property type="evidence" value="ECO:0000318"/>
    <property type="project" value="GO_Central"/>
</dbReference>
<protein>
    <submittedName>
        <fullName evidence="7">Sodium-coupled neutral amino acid transporter 1</fullName>
    </submittedName>
</protein>
<proteinExistence type="predicted"/>
<reference evidence="7 8" key="1">
    <citation type="journal article" date="2007" name="Nature">
        <title>Genome of the marsupial Monodelphis domestica reveals innovation in non-coding sequences.</title>
        <authorList>
            <person name="Mikkelsen T.S."/>
            <person name="Wakefield M.J."/>
            <person name="Aken B."/>
            <person name="Amemiya C.T."/>
            <person name="Chang J.L."/>
            <person name="Duke S."/>
            <person name="Garber M."/>
            <person name="Gentles A.J."/>
            <person name="Goodstadt L."/>
            <person name="Heger A."/>
            <person name="Jurka J."/>
            <person name="Kamal M."/>
            <person name="Mauceli E."/>
            <person name="Searle S.M."/>
            <person name="Sharpe T."/>
            <person name="Baker M.L."/>
            <person name="Batzer M.A."/>
            <person name="Benos P.V."/>
            <person name="Belov K."/>
            <person name="Clamp M."/>
            <person name="Cook A."/>
            <person name="Cuff J."/>
            <person name="Das R."/>
            <person name="Davidow L."/>
            <person name="Deakin J.E."/>
            <person name="Fazzari M.J."/>
            <person name="Glass J.L."/>
            <person name="Grabherr M."/>
            <person name="Greally J.M."/>
            <person name="Gu W."/>
            <person name="Hore T.A."/>
            <person name="Huttley G.A."/>
            <person name="Kleber M."/>
            <person name="Jirtle R.L."/>
            <person name="Koina E."/>
            <person name="Lee J.T."/>
            <person name="Mahony S."/>
            <person name="Marra M.A."/>
            <person name="Miller R.D."/>
            <person name="Nicholls R.D."/>
            <person name="Oda M."/>
            <person name="Papenfuss A.T."/>
            <person name="Parra Z.E."/>
            <person name="Pollock D.D."/>
            <person name="Ray D.A."/>
            <person name="Schein J.E."/>
            <person name="Speed T.P."/>
            <person name="Thompson K."/>
            <person name="VandeBerg J.L."/>
            <person name="Wade C.M."/>
            <person name="Walker J.A."/>
            <person name="Waters P.D."/>
            <person name="Webber C."/>
            <person name="Weidman J.R."/>
            <person name="Xie X."/>
            <person name="Zody M.C."/>
            <person name="Baldwin J."/>
            <person name="Abdouelleil A."/>
            <person name="Abdulkadir J."/>
            <person name="Abebe A."/>
            <person name="Abera B."/>
            <person name="Abreu J."/>
            <person name="Acer S.C."/>
            <person name="Aftuck L."/>
            <person name="Alexander A."/>
            <person name="An P."/>
            <person name="Anderson E."/>
            <person name="Anderson S."/>
            <person name="Arachi H."/>
            <person name="Azer M."/>
            <person name="Bachantsang P."/>
            <person name="Barry A."/>
            <person name="Bayul T."/>
            <person name="Berlin A."/>
            <person name="Bessette D."/>
            <person name="Bloom T."/>
            <person name="Bloom T."/>
            <person name="Boguslavskiy L."/>
            <person name="Bonnet C."/>
            <person name="Boukhgalter B."/>
            <person name="Bourzgui I."/>
            <person name="Brown A."/>
            <person name="Cahill P."/>
            <person name="Channer S."/>
            <person name="Cheshatsang Y."/>
            <person name="Chuda L."/>
            <person name="Citroen M."/>
            <person name="Collymore A."/>
            <person name="Cooke P."/>
            <person name="Costello M."/>
            <person name="D'Aco K."/>
            <person name="Daza R."/>
            <person name="De Haan G."/>
            <person name="DeGray S."/>
            <person name="DeMaso C."/>
            <person name="Dhargay N."/>
            <person name="Dooley K."/>
            <person name="Dooley E."/>
            <person name="Doricent M."/>
            <person name="Dorje P."/>
            <person name="Dorjee K."/>
            <person name="Dupes A."/>
            <person name="Elong R."/>
            <person name="Falk J."/>
            <person name="Farina A."/>
            <person name="Faro S."/>
            <person name="Ferguson D."/>
            <person name="Fisher S."/>
            <person name="Foley C.D."/>
            <person name="Franke A."/>
            <person name="Friedrich D."/>
            <person name="Gadbois L."/>
            <person name="Gearin G."/>
            <person name="Gearin C.R."/>
            <person name="Giannoukos G."/>
            <person name="Goode T."/>
            <person name="Graham J."/>
            <person name="Grandbois E."/>
            <person name="Grewal S."/>
            <person name="Gyaltsen K."/>
            <person name="Hafez N."/>
            <person name="Hagos B."/>
            <person name="Hall J."/>
            <person name="Henson C."/>
            <person name="Hollinger A."/>
            <person name="Honan T."/>
            <person name="Huard M.D."/>
            <person name="Hughes L."/>
            <person name="Hurhula B."/>
            <person name="Husby M.E."/>
            <person name="Kamat A."/>
            <person name="Kanga B."/>
            <person name="Kashin S."/>
            <person name="Khazanovich D."/>
            <person name="Kisner P."/>
            <person name="Lance K."/>
            <person name="Lara M."/>
            <person name="Lee W."/>
            <person name="Lennon N."/>
            <person name="Letendre F."/>
            <person name="LeVine R."/>
            <person name="Lipovsky A."/>
            <person name="Liu X."/>
            <person name="Liu J."/>
            <person name="Liu S."/>
            <person name="Lokyitsang T."/>
            <person name="Lokyitsang Y."/>
            <person name="Lubonja R."/>
            <person name="Lui A."/>
            <person name="MacDonald P."/>
            <person name="Magnisalis V."/>
            <person name="Maru K."/>
            <person name="Matthews C."/>
            <person name="McCusker W."/>
            <person name="McDonough S."/>
            <person name="Mehta T."/>
            <person name="Meldrim J."/>
            <person name="Meneus L."/>
            <person name="Mihai O."/>
            <person name="Mihalev A."/>
            <person name="Mihova T."/>
            <person name="Mittelman R."/>
            <person name="Mlenga V."/>
            <person name="Montmayeur A."/>
            <person name="Mulrain L."/>
            <person name="Navidi A."/>
            <person name="Naylor J."/>
            <person name="Negash T."/>
            <person name="Nguyen T."/>
            <person name="Nguyen N."/>
            <person name="Nicol R."/>
            <person name="Norbu C."/>
            <person name="Norbu N."/>
            <person name="Novod N."/>
            <person name="O'Neill B."/>
            <person name="Osman S."/>
            <person name="Markiewicz E."/>
            <person name="Oyono O.L."/>
            <person name="Patti C."/>
            <person name="Phunkhang P."/>
            <person name="Pierre F."/>
            <person name="Priest M."/>
            <person name="Raghuraman S."/>
            <person name="Rege F."/>
            <person name="Reyes R."/>
            <person name="Rise C."/>
            <person name="Rogov P."/>
            <person name="Ross K."/>
            <person name="Ryan E."/>
            <person name="Settipalli S."/>
            <person name="Shea T."/>
            <person name="Sherpa N."/>
            <person name="Shi L."/>
            <person name="Shih D."/>
            <person name="Sparrow T."/>
            <person name="Spaulding J."/>
            <person name="Stalker J."/>
            <person name="Stange-Thomann N."/>
            <person name="Stavropoulos S."/>
            <person name="Stone C."/>
            <person name="Strader C."/>
            <person name="Tesfaye S."/>
            <person name="Thomson T."/>
            <person name="Thoulutsang Y."/>
            <person name="Thoulutsang D."/>
            <person name="Topham K."/>
            <person name="Topping I."/>
            <person name="Tsamla T."/>
            <person name="Vassiliev H."/>
            <person name="Vo A."/>
            <person name="Wangchuk T."/>
            <person name="Wangdi T."/>
            <person name="Weiand M."/>
            <person name="Wilkinson J."/>
            <person name="Wilson A."/>
            <person name="Yadav S."/>
            <person name="Young G."/>
            <person name="Yu Q."/>
            <person name="Zembek L."/>
            <person name="Zhong D."/>
            <person name="Zimmer A."/>
            <person name="Zwirko Z."/>
            <person name="Jaffe D.B."/>
            <person name="Alvarez P."/>
            <person name="Brockman W."/>
            <person name="Butler J."/>
            <person name="Chin C."/>
            <person name="Gnerre S."/>
            <person name="MacCallum I."/>
            <person name="Graves J.A."/>
            <person name="Ponting C.P."/>
            <person name="Breen M."/>
            <person name="Samollow P.B."/>
            <person name="Lander E.S."/>
            <person name="Lindblad-Toh K."/>
        </authorList>
    </citation>
    <scope>NUCLEOTIDE SEQUENCE [LARGE SCALE GENOMIC DNA]</scope>
</reference>
<dbReference type="GeneID" id="103095126"/>
<dbReference type="HOGENOM" id="CLU_009020_0_2_1"/>
<dbReference type="KEGG" id="mdo:103095126"/>
<dbReference type="GO" id="GO:0006868">
    <property type="term" value="P:glutamine transport"/>
    <property type="evidence" value="ECO:0000318"/>
    <property type="project" value="GO_Central"/>
</dbReference>
<feature type="transmembrane region" description="Helical" evidence="5">
    <location>
        <begin position="168"/>
        <end position="189"/>
    </location>
</feature>
<dbReference type="OrthoDB" id="655540at2759"/>
<gene>
    <name evidence="7" type="primary">LOC103095126</name>
</gene>
<dbReference type="AlphaFoldDB" id="F6RK84"/>
<feature type="transmembrane region" description="Helical" evidence="5">
    <location>
        <begin position="422"/>
        <end position="443"/>
    </location>
</feature>
<feature type="transmembrane region" description="Helical" evidence="5">
    <location>
        <begin position="246"/>
        <end position="266"/>
    </location>
</feature>
<feature type="transmembrane region" description="Helical" evidence="5">
    <location>
        <begin position="323"/>
        <end position="342"/>
    </location>
</feature>
<dbReference type="InterPro" id="IPR013057">
    <property type="entry name" value="AA_transpt_TM"/>
</dbReference>
<dbReference type="GeneTree" id="ENSGT00940000160716"/>
<dbReference type="STRING" id="13616.ENSMODP00000038232"/>
<feature type="transmembrane region" description="Helical" evidence="5">
    <location>
        <begin position="127"/>
        <end position="148"/>
    </location>
</feature>
<accession>F6RK84</accession>
<evidence type="ECO:0000256" key="1">
    <source>
        <dbReference type="ARBA" id="ARBA00004141"/>
    </source>
</evidence>
<keyword evidence="4 5" id="KW-0472">Membrane</keyword>
<evidence type="ECO:0000256" key="4">
    <source>
        <dbReference type="ARBA" id="ARBA00023136"/>
    </source>
</evidence>